<dbReference type="InterPro" id="IPR000477">
    <property type="entry name" value="RT_dom"/>
</dbReference>
<organism evidence="3 4">
    <name type="scientific">Alkaliphilus hydrothermalis</name>
    <dbReference type="NCBI Taxonomy" id="1482730"/>
    <lineage>
        <taxon>Bacteria</taxon>
        <taxon>Bacillati</taxon>
        <taxon>Bacillota</taxon>
        <taxon>Clostridia</taxon>
        <taxon>Peptostreptococcales</taxon>
        <taxon>Natronincolaceae</taxon>
        <taxon>Alkaliphilus</taxon>
    </lineage>
</organism>
<comment type="caution">
    <text evidence="3">The sequence shown here is derived from an EMBL/GenBank/DDBJ whole genome shotgun (WGS) entry which is preliminary data.</text>
</comment>
<name>A0ABS2NMH5_9FIRM</name>
<evidence type="ECO:0000256" key="1">
    <source>
        <dbReference type="SAM" id="MobiDB-lite"/>
    </source>
</evidence>
<dbReference type="SUPFAM" id="SSF56672">
    <property type="entry name" value="DNA/RNA polymerases"/>
    <property type="match status" value="1"/>
</dbReference>
<dbReference type="CDD" id="cd01651">
    <property type="entry name" value="RT_G2_intron"/>
    <property type="match status" value="1"/>
</dbReference>
<keyword evidence="3" id="KW-0808">Transferase</keyword>
<gene>
    <name evidence="3" type="ORF">JOC73_000654</name>
</gene>
<dbReference type="PANTHER" id="PTHR34047">
    <property type="entry name" value="NUCLEAR INTRON MATURASE 1, MITOCHONDRIAL-RELATED"/>
    <property type="match status" value="1"/>
</dbReference>
<proteinExistence type="predicted"/>
<evidence type="ECO:0000259" key="2">
    <source>
        <dbReference type="PROSITE" id="PS50878"/>
    </source>
</evidence>
<accession>A0ABS2NMH5</accession>
<dbReference type="EMBL" id="JAFBEE010000002">
    <property type="protein sequence ID" value="MBM7614145.1"/>
    <property type="molecule type" value="Genomic_DNA"/>
</dbReference>
<feature type="region of interest" description="Disordered" evidence="1">
    <location>
        <begin position="192"/>
        <end position="215"/>
    </location>
</feature>
<keyword evidence="4" id="KW-1185">Reference proteome</keyword>
<dbReference type="InterPro" id="IPR051083">
    <property type="entry name" value="GrpII_Intron_Splice-Mob/Def"/>
</dbReference>
<keyword evidence="3" id="KW-0548">Nucleotidyltransferase</keyword>
<sequence length="215" mass="24886">MNQELKLKMHSIYGQLLVERKLMEAWKQVKDNKGCGGIDGETLETFAEKEEEKIKKLLITLKEKNYVPKPVKRVYIPKKNGKKRPLGIPTIEDRIVQQSIVNVISPKFENEIFHKWSCGYRKGLGAERTMQIILWNLETGYNHIYDCDIKGFFDNIPHKKLMKILTKYIADGTVLDMIWKWLKAGHMEEGKYHNSESGTPQGGLCKALHKPPYAK</sequence>
<dbReference type="Proteomes" id="UP001314796">
    <property type="component" value="Unassembled WGS sequence"/>
</dbReference>
<reference evidence="3 4" key="1">
    <citation type="submission" date="2021-01" db="EMBL/GenBank/DDBJ databases">
        <title>Genomic Encyclopedia of Type Strains, Phase IV (KMG-IV): sequencing the most valuable type-strain genomes for metagenomic binning, comparative biology and taxonomic classification.</title>
        <authorList>
            <person name="Goeker M."/>
        </authorList>
    </citation>
    <scope>NUCLEOTIDE SEQUENCE [LARGE SCALE GENOMIC DNA]</scope>
    <source>
        <strain evidence="3 4">DSM 25890</strain>
    </source>
</reference>
<evidence type="ECO:0000313" key="4">
    <source>
        <dbReference type="Proteomes" id="UP001314796"/>
    </source>
</evidence>
<protein>
    <submittedName>
        <fullName evidence="3">Group II intron reverse transcriptase/maturase</fullName>
    </submittedName>
</protein>
<dbReference type="RefSeq" id="WP_204400409.1">
    <property type="nucleotide sequence ID" value="NZ_JAFBEE010000002.1"/>
</dbReference>
<dbReference type="GO" id="GO:0003964">
    <property type="term" value="F:RNA-directed DNA polymerase activity"/>
    <property type="evidence" value="ECO:0007669"/>
    <property type="project" value="UniProtKB-KW"/>
</dbReference>
<dbReference type="PANTHER" id="PTHR34047:SF8">
    <property type="entry name" value="PROTEIN YKFC"/>
    <property type="match status" value="1"/>
</dbReference>
<dbReference type="InterPro" id="IPR043502">
    <property type="entry name" value="DNA/RNA_pol_sf"/>
</dbReference>
<dbReference type="Pfam" id="PF00078">
    <property type="entry name" value="RVT_1"/>
    <property type="match status" value="1"/>
</dbReference>
<feature type="domain" description="Reverse transcriptase" evidence="2">
    <location>
        <begin position="57"/>
        <end position="215"/>
    </location>
</feature>
<dbReference type="PROSITE" id="PS50878">
    <property type="entry name" value="RT_POL"/>
    <property type="match status" value="1"/>
</dbReference>
<evidence type="ECO:0000313" key="3">
    <source>
        <dbReference type="EMBL" id="MBM7614145.1"/>
    </source>
</evidence>
<keyword evidence="3" id="KW-0695">RNA-directed DNA polymerase</keyword>